<evidence type="ECO:0000313" key="6">
    <source>
        <dbReference type="EMBL" id="VWX34090.1"/>
    </source>
</evidence>
<dbReference type="Pfam" id="PF17762">
    <property type="entry name" value="HTH_ParB"/>
    <property type="match status" value="1"/>
</dbReference>
<evidence type="ECO:0000256" key="3">
    <source>
        <dbReference type="ARBA" id="ARBA00022829"/>
    </source>
</evidence>
<dbReference type="Pfam" id="PF02195">
    <property type="entry name" value="ParB_N"/>
    <property type="match status" value="1"/>
</dbReference>
<dbReference type="Pfam" id="PF23552">
    <property type="entry name" value="ParB_C"/>
    <property type="match status" value="1"/>
</dbReference>
<dbReference type="GO" id="GO:0003677">
    <property type="term" value="F:DNA binding"/>
    <property type="evidence" value="ECO:0007669"/>
    <property type="project" value="UniProtKB-KW"/>
</dbReference>
<dbReference type="InterPro" id="IPR003115">
    <property type="entry name" value="ParB_N"/>
</dbReference>
<reference evidence="6 7" key="1">
    <citation type="submission" date="2019-10" db="EMBL/GenBank/DDBJ databases">
        <authorList>
            <person name="Karimi E."/>
        </authorList>
    </citation>
    <scope>NUCLEOTIDE SEQUENCE [LARGE SCALE GENOMIC DNA]</scope>
    <source>
        <strain evidence="6">Exiguobacterium sp. 9Y</strain>
    </source>
</reference>
<dbReference type="GO" id="GO:0007059">
    <property type="term" value="P:chromosome segregation"/>
    <property type="evidence" value="ECO:0007669"/>
    <property type="project" value="UniProtKB-KW"/>
</dbReference>
<evidence type="ECO:0000256" key="1">
    <source>
        <dbReference type="ARBA" id="ARBA00004453"/>
    </source>
</evidence>
<comment type="subcellular location">
    <subcellularLocation>
        <location evidence="1">Cytoplasm</location>
        <location evidence="1">Nucleoid</location>
    </subcellularLocation>
</comment>
<dbReference type="PANTHER" id="PTHR33375">
    <property type="entry name" value="CHROMOSOME-PARTITIONING PROTEIN PARB-RELATED"/>
    <property type="match status" value="1"/>
</dbReference>
<proteinExistence type="inferred from homology"/>
<dbReference type="Proteomes" id="UP000439752">
    <property type="component" value="Unassembled WGS sequence"/>
</dbReference>
<organism evidence="6 7">
    <name type="scientific">Exiguobacterium oxidotolerans</name>
    <dbReference type="NCBI Taxonomy" id="223958"/>
    <lineage>
        <taxon>Bacteria</taxon>
        <taxon>Bacillati</taxon>
        <taxon>Bacillota</taxon>
        <taxon>Bacilli</taxon>
        <taxon>Bacillales</taxon>
        <taxon>Bacillales Family XII. Incertae Sedis</taxon>
        <taxon>Exiguobacterium</taxon>
    </lineage>
</organism>
<evidence type="ECO:0000256" key="4">
    <source>
        <dbReference type="ARBA" id="ARBA00023125"/>
    </source>
</evidence>
<protein>
    <submittedName>
        <fullName evidence="6">Site-specific DNA-binding protein</fullName>
    </submittedName>
</protein>
<accession>A0A653I518</accession>
<keyword evidence="4 6" id="KW-0238">DNA-binding</keyword>
<dbReference type="GO" id="GO:0009295">
    <property type="term" value="C:nucleoid"/>
    <property type="evidence" value="ECO:0007669"/>
    <property type="project" value="UniProtKB-SubCell"/>
</dbReference>
<dbReference type="SUPFAM" id="SSF109709">
    <property type="entry name" value="KorB DNA-binding domain-like"/>
    <property type="match status" value="1"/>
</dbReference>
<gene>
    <name evidence="6" type="primary">parB</name>
    <name evidence="6" type="ORF">EXIGUO9Y_150015</name>
</gene>
<dbReference type="GO" id="GO:0045881">
    <property type="term" value="P:positive regulation of sporulation resulting in formation of a cellular spore"/>
    <property type="evidence" value="ECO:0007669"/>
    <property type="project" value="TreeGrafter"/>
</dbReference>
<dbReference type="NCBIfam" id="TIGR00180">
    <property type="entry name" value="parB_part"/>
    <property type="match status" value="1"/>
</dbReference>
<dbReference type="InterPro" id="IPR004437">
    <property type="entry name" value="ParB/RepB/Spo0J"/>
</dbReference>
<comment type="similarity">
    <text evidence="2">Belongs to the ParB family.</text>
</comment>
<dbReference type="InterPro" id="IPR057240">
    <property type="entry name" value="ParB_dimer_C"/>
</dbReference>
<dbReference type="AlphaFoldDB" id="A0A653I518"/>
<dbReference type="Gene3D" id="1.10.10.2830">
    <property type="match status" value="1"/>
</dbReference>
<dbReference type="GO" id="GO:0005694">
    <property type="term" value="C:chromosome"/>
    <property type="evidence" value="ECO:0007669"/>
    <property type="project" value="TreeGrafter"/>
</dbReference>
<evidence type="ECO:0000256" key="2">
    <source>
        <dbReference type="ARBA" id="ARBA00006295"/>
    </source>
</evidence>
<evidence type="ECO:0000259" key="5">
    <source>
        <dbReference type="SMART" id="SM00470"/>
    </source>
</evidence>
<evidence type="ECO:0000313" key="7">
    <source>
        <dbReference type="Proteomes" id="UP000439752"/>
    </source>
</evidence>
<feature type="domain" description="ParB-like N-terminal" evidence="5">
    <location>
        <begin position="2"/>
        <end position="91"/>
    </location>
</feature>
<dbReference type="InterPro" id="IPR036086">
    <property type="entry name" value="ParB/Sulfiredoxin_sf"/>
</dbReference>
<dbReference type="PANTHER" id="PTHR33375:SF1">
    <property type="entry name" value="CHROMOSOME-PARTITIONING PROTEIN PARB-RELATED"/>
    <property type="match status" value="1"/>
</dbReference>
<dbReference type="Gene3D" id="3.90.1530.30">
    <property type="match status" value="1"/>
</dbReference>
<dbReference type="InterPro" id="IPR041468">
    <property type="entry name" value="HTH_ParB/Spo0J"/>
</dbReference>
<dbReference type="FunFam" id="1.10.10.2830:FF:000001">
    <property type="entry name" value="Chromosome partitioning protein ParB"/>
    <property type="match status" value="1"/>
</dbReference>
<dbReference type="SMART" id="SM00470">
    <property type="entry name" value="ParB"/>
    <property type="match status" value="1"/>
</dbReference>
<dbReference type="SUPFAM" id="SSF110849">
    <property type="entry name" value="ParB/Sulfiredoxin"/>
    <property type="match status" value="1"/>
</dbReference>
<keyword evidence="3" id="KW-0159">Chromosome partition</keyword>
<dbReference type="CDD" id="cd16393">
    <property type="entry name" value="SPO0J_N"/>
    <property type="match status" value="1"/>
</dbReference>
<dbReference type="RefSeq" id="WP_159172929.1">
    <property type="nucleotide sequence ID" value="NZ_LR732309.1"/>
</dbReference>
<keyword evidence="7" id="KW-1185">Reference proteome</keyword>
<name>A0A653I518_9BACL</name>
<dbReference type="EMBL" id="CABWKQ010000007">
    <property type="protein sequence ID" value="VWX34090.1"/>
    <property type="molecule type" value="Genomic_DNA"/>
</dbReference>
<dbReference type="InterPro" id="IPR050336">
    <property type="entry name" value="Chromosome_partition/occlusion"/>
</dbReference>
<dbReference type="FunFam" id="3.90.1530.30:FF:000001">
    <property type="entry name" value="Chromosome partitioning protein ParB"/>
    <property type="match status" value="1"/>
</dbReference>
<sequence length="254" mass="29370">MNEIPLRAIRPNPGQPRKQFNEKALQELAHSLRQHGMIQPIVVRPRDGFYEIVAGERRYQAAKQVGFANVPVLIIEANDTRMMELALIENIQRADLSAIEEAMAYAEMLEEFEVTQAELASRVGKSRSHITNSLRLLQLPPLVQQAVMEERLSMGHARALLALKNPQKIERMAERVITENWNVRRLEQELRERKQKRHVSEQTTELHFIEDALRERVGASVRIKTTKQAGKLEIDFMDEEDLNRILDILLPEEE</sequence>